<evidence type="ECO:0000313" key="2">
    <source>
        <dbReference type="Proteomes" id="UP000184038"/>
    </source>
</evidence>
<sequence>MITIEETIEAIHNSHGGLTDEEIQLIVQFAFKTGDVELTSKMIAEFTAEGKDSNALIQKYEAALDVKPKWVDQIENLLVAIEMYRLEEEKAVNRLADVLGAYGIHVSAEEIKKSDTEQIKQKVKIL</sequence>
<dbReference type="AlphaFoldDB" id="A0A1M7HME5"/>
<gene>
    <name evidence="1" type="ORF">SAMN02746066_01451</name>
</gene>
<dbReference type="STRING" id="1120996.SAMN02746066_01451"/>
<accession>A0A1M7HME5</accession>
<reference evidence="1 2" key="1">
    <citation type="submission" date="2016-11" db="EMBL/GenBank/DDBJ databases">
        <authorList>
            <person name="Jaros S."/>
            <person name="Januszkiewicz K."/>
            <person name="Wedrychowicz H."/>
        </authorList>
    </citation>
    <scope>NUCLEOTIDE SEQUENCE [LARGE SCALE GENOMIC DNA]</scope>
    <source>
        <strain evidence="1 2">DSM 15930</strain>
    </source>
</reference>
<keyword evidence="2" id="KW-1185">Reference proteome</keyword>
<dbReference type="EMBL" id="FRCP01000008">
    <property type="protein sequence ID" value="SHM29513.1"/>
    <property type="molecule type" value="Genomic_DNA"/>
</dbReference>
<organism evidence="1 2">
    <name type="scientific">Anaerosporobacter mobilis DSM 15930</name>
    <dbReference type="NCBI Taxonomy" id="1120996"/>
    <lineage>
        <taxon>Bacteria</taxon>
        <taxon>Bacillati</taxon>
        <taxon>Bacillota</taxon>
        <taxon>Clostridia</taxon>
        <taxon>Lachnospirales</taxon>
        <taxon>Lachnospiraceae</taxon>
        <taxon>Anaerosporobacter</taxon>
    </lineage>
</organism>
<proteinExistence type="predicted"/>
<dbReference type="OrthoDB" id="1928027at2"/>
<name>A0A1M7HME5_9FIRM</name>
<dbReference type="Proteomes" id="UP000184038">
    <property type="component" value="Unassembled WGS sequence"/>
</dbReference>
<dbReference type="RefSeq" id="WP_073285288.1">
    <property type="nucleotide sequence ID" value="NZ_FRCP01000008.1"/>
</dbReference>
<protein>
    <submittedName>
        <fullName evidence="1">Uncharacterized protein</fullName>
    </submittedName>
</protein>
<evidence type="ECO:0000313" key="1">
    <source>
        <dbReference type="EMBL" id="SHM29513.1"/>
    </source>
</evidence>